<comment type="caution">
    <text evidence="7">The sequence shown here is derived from an EMBL/GenBank/DDBJ whole genome shotgun (WGS) entry which is preliminary data.</text>
</comment>
<dbReference type="STRING" id="28115.HQ47_10280"/>
<keyword evidence="8" id="KW-1185">Reference proteome</keyword>
<feature type="transmembrane region" description="Helical" evidence="6">
    <location>
        <begin position="292"/>
        <end position="310"/>
    </location>
</feature>
<feature type="transmembrane region" description="Helical" evidence="6">
    <location>
        <begin position="416"/>
        <end position="436"/>
    </location>
</feature>
<name>A0A0A2E4F3_9PORP</name>
<evidence type="ECO:0000256" key="1">
    <source>
        <dbReference type="ARBA" id="ARBA00004651"/>
    </source>
</evidence>
<dbReference type="Pfam" id="PF13440">
    <property type="entry name" value="Polysacc_synt_3"/>
    <property type="match status" value="1"/>
</dbReference>
<feature type="transmembrane region" description="Helical" evidence="6">
    <location>
        <begin position="378"/>
        <end position="395"/>
    </location>
</feature>
<evidence type="ECO:0000256" key="5">
    <source>
        <dbReference type="ARBA" id="ARBA00023136"/>
    </source>
</evidence>
<comment type="subcellular location">
    <subcellularLocation>
        <location evidence="1">Cell membrane</location>
        <topology evidence="1">Multi-pass membrane protein</topology>
    </subcellularLocation>
</comment>
<evidence type="ECO:0000256" key="2">
    <source>
        <dbReference type="ARBA" id="ARBA00022475"/>
    </source>
</evidence>
<protein>
    <submittedName>
        <fullName evidence="7">Uncharacterized protein</fullName>
    </submittedName>
</protein>
<dbReference type="PANTHER" id="PTHR30250">
    <property type="entry name" value="PST FAMILY PREDICTED COLANIC ACID TRANSPORTER"/>
    <property type="match status" value="1"/>
</dbReference>
<dbReference type="InterPro" id="IPR024078">
    <property type="entry name" value="LmbE-like_dom_sf"/>
</dbReference>
<accession>A0A0A2E4F3</accession>
<dbReference type="RefSeq" id="WP_036875244.1">
    <property type="nucleotide sequence ID" value="NZ_JRFA01000031.1"/>
</dbReference>
<dbReference type="Gene3D" id="3.40.50.10320">
    <property type="entry name" value="LmbE-like"/>
    <property type="match status" value="1"/>
</dbReference>
<proteinExistence type="predicted"/>
<feature type="transmembrane region" description="Helical" evidence="6">
    <location>
        <begin position="41"/>
        <end position="60"/>
    </location>
</feature>
<dbReference type="AlphaFoldDB" id="A0A0A2E4F3"/>
<feature type="transmembrane region" description="Helical" evidence="6">
    <location>
        <begin position="322"/>
        <end position="339"/>
    </location>
</feature>
<keyword evidence="3 6" id="KW-0812">Transmembrane</keyword>
<feature type="transmembrane region" description="Helical" evidence="6">
    <location>
        <begin position="144"/>
        <end position="164"/>
    </location>
</feature>
<dbReference type="OrthoDB" id="9770347at2"/>
<feature type="transmembrane region" description="Helical" evidence="6">
    <location>
        <begin position="442"/>
        <end position="460"/>
    </location>
</feature>
<dbReference type="EMBL" id="JRFA01000031">
    <property type="protein sequence ID" value="KGN72320.1"/>
    <property type="molecule type" value="Genomic_DNA"/>
</dbReference>
<evidence type="ECO:0000256" key="4">
    <source>
        <dbReference type="ARBA" id="ARBA00022989"/>
    </source>
</evidence>
<dbReference type="PANTHER" id="PTHR30250:SF11">
    <property type="entry name" value="O-ANTIGEN TRANSPORTER-RELATED"/>
    <property type="match status" value="1"/>
</dbReference>
<evidence type="ECO:0000313" key="7">
    <source>
        <dbReference type="EMBL" id="KGN72320.1"/>
    </source>
</evidence>
<dbReference type="SUPFAM" id="SSF102588">
    <property type="entry name" value="LmbE-like"/>
    <property type="match status" value="1"/>
</dbReference>
<feature type="transmembrane region" description="Helical" evidence="6">
    <location>
        <begin position="12"/>
        <end position="35"/>
    </location>
</feature>
<feature type="transmembrane region" description="Helical" evidence="6">
    <location>
        <begin position="81"/>
        <end position="100"/>
    </location>
</feature>
<feature type="transmembrane region" description="Helical" evidence="6">
    <location>
        <begin position="351"/>
        <end position="372"/>
    </location>
</feature>
<evidence type="ECO:0000256" key="6">
    <source>
        <dbReference type="SAM" id="Phobius"/>
    </source>
</evidence>
<reference evidence="7 8" key="1">
    <citation type="submission" date="2014-09" db="EMBL/GenBank/DDBJ databases">
        <title>Draft Genome Sequence of Porphyromonas macacae COT-192_OH2859.</title>
        <authorList>
            <person name="Wallis C."/>
            <person name="Deusch O."/>
            <person name="O'Flynn C."/>
            <person name="Davis I."/>
            <person name="Horsfall A."/>
            <person name="Kirkwood N."/>
            <person name="Harris S."/>
            <person name="Eisen J.A."/>
            <person name="Coil D.A."/>
            <person name="Darling A.E."/>
            <person name="Jospin G."/>
            <person name="Alexiev A."/>
        </authorList>
    </citation>
    <scope>NUCLEOTIDE SEQUENCE [LARGE SCALE GENOMIC DNA]</scope>
    <source>
        <strain evidence="8">COT-192 OH2859</strain>
    </source>
</reference>
<keyword evidence="2" id="KW-1003">Cell membrane</keyword>
<evidence type="ECO:0000256" key="3">
    <source>
        <dbReference type="ARBA" id="ARBA00022692"/>
    </source>
</evidence>
<evidence type="ECO:0000313" key="8">
    <source>
        <dbReference type="Proteomes" id="UP000030103"/>
    </source>
</evidence>
<dbReference type="Proteomes" id="UP000030103">
    <property type="component" value="Unassembled WGS sequence"/>
</dbReference>
<dbReference type="GO" id="GO:0005886">
    <property type="term" value="C:plasma membrane"/>
    <property type="evidence" value="ECO:0007669"/>
    <property type="project" value="UniProtKB-SubCell"/>
</dbReference>
<keyword evidence="4 6" id="KW-1133">Transmembrane helix</keyword>
<gene>
    <name evidence="7" type="ORF">HQ47_10280</name>
</gene>
<organism evidence="7 8">
    <name type="scientific">Porphyromonas macacae</name>
    <dbReference type="NCBI Taxonomy" id="28115"/>
    <lineage>
        <taxon>Bacteria</taxon>
        <taxon>Pseudomonadati</taxon>
        <taxon>Bacteroidota</taxon>
        <taxon>Bacteroidia</taxon>
        <taxon>Bacteroidales</taxon>
        <taxon>Porphyromonadaceae</taxon>
        <taxon>Porphyromonas</taxon>
    </lineage>
</organism>
<keyword evidence="5 6" id="KW-0472">Membrane</keyword>
<feature type="transmembrane region" description="Helical" evidence="6">
    <location>
        <begin position="251"/>
        <end position="271"/>
    </location>
</feature>
<feature type="transmembrane region" description="Helical" evidence="6">
    <location>
        <begin position="112"/>
        <end position="132"/>
    </location>
</feature>
<dbReference type="InterPro" id="IPR050833">
    <property type="entry name" value="Poly_Biosynth_Transport"/>
</dbReference>
<sequence>MKNNFYQASVWALLSEILAKLITPLSFIILTHILLPEDFGIVAVATTILSYLYIVSDLGVSKIIIQEGDDSGIIDELSTSGFWINLFLATFLFLLIFFGAKKIALLLGVEEATSVIKVCSIQVVFFSLSSIQTARRKMRMEFKFLFKVRMITAFTPAFVSIIFAFCGFGYWAIVLGQVFSSILACFYLWQTSDWQPKFSFSFPLLKKILSKSIWSTLEQLIILVPVGLDTYLISKNLNTKSLGLYTTSRSLFTSVSSVTLAAIIPVLYSQLSGVKKDAKQFRKSVFESQKRLLAFSLFFGIIFFIFSSPIEKILFNEQWNGIGLYFGCLFLIMSLEYFASPIYEAIKAQGYFKLMAFTAFISTLLTIPILFIGIKWGLLWYIIIRASCLYLYFPFAFYFSKKKLNISFRECLKNNFILILSYIIIAATYIILNLFVLKKDNAFVSFALCLLFFMTICITLKDMIVELSKVIIKMLGLKKIALSMRRTYKNAQFKILPVSYIRKNRLACGINIEEKLHKGERVLCLVPHADDEYLGCLNLLENAMLSTVQLAYYGFTGREESDPQRDSEIKKLAKIKGFTLDILDNVYQKNEAYRLSWLKNQISNIKPTIILAPTYCDWHPEHRAVANDLYEIAKLDTEVDKKIFSYHISVPLAIGIQGIPVYYYGINKKSSLKKKREFLDFYPSQTAINTERFEYQHRINAKILCLQDYTAEIFWHGESYVNIMRNLHEIQLKVLDNLFYNINKTIRIRIEIKDIIEKYHKIQRRTLSSKKGGKQ</sequence>